<keyword evidence="4" id="KW-0813">Transport</keyword>
<evidence type="ECO:0000256" key="10">
    <source>
        <dbReference type="ARBA" id="ARBA00022989"/>
    </source>
</evidence>
<dbReference type="GO" id="GO:0015677">
    <property type="term" value="P:copper ion import"/>
    <property type="evidence" value="ECO:0007669"/>
    <property type="project" value="TreeGrafter"/>
</dbReference>
<evidence type="ECO:0000256" key="1">
    <source>
        <dbReference type="ARBA" id="ARBA00004651"/>
    </source>
</evidence>
<keyword evidence="13 17" id="KW-0472">Membrane</keyword>
<dbReference type="SFLD" id="SFLDS00052">
    <property type="entry name" value="Ferric_Reductase_Domain"/>
    <property type="match status" value="1"/>
</dbReference>
<evidence type="ECO:0000256" key="17">
    <source>
        <dbReference type="SAM" id="Phobius"/>
    </source>
</evidence>
<dbReference type="GO" id="GO:0006879">
    <property type="term" value="P:intracellular iron ion homeostasis"/>
    <property type="evidence" value="ECO:0007669"/>
    <property type="project" value="TreeGrafter"/>
</dbReference>
<dbReference type="VEuPathDB" id="FungiDB:DEHA2B02772g"/>
<dbReference type="GO" id="GO:0006826">
    <property type="term" value="P:iron ion transport"/>
    <property type="evidence" value="ECO:0007669"/>
    <property type="project" value="TreeGrafter"/>
</dbReference>
<dbReference type="eggNOG" id="KOG0039">
    <property type="taxonomic scope" value="Eukaryota"/>
</dbReference>
<dbReference type="AlphaFoldDB" id="B5RT30"/>
<dbReference type="GO" id="GO:0052851">
    <property type="term" value="F:ferric-chelate reductase (NADPH) activity"/>
    <property type="evidence" value="ECO:0007669"/>
    <property type="project" value="UniProtKB-EC"/>
</dbReference>
<feature type="transmembrane region" description="Helical" evidence="17">
    <location>
        <begin position="308"/>
        <end position="327"/>
    </location>
</feature>
<keyword evidence="14" id="KW-0325">Glycoprotein</keyword>
<reference evidence="20 21" key="1">
    <citation type="journal article" date="2004" name="Nature">
        <title>Genome evolution in yeasts.</title>
        <authorList>
            <consortium name="Genolevures"/>
            <person name="Dujon B."/>
            <person name="Sherman D."/>
            <person name="Fischer G."/>
            <person name="Durrens P."/>
            <person name="Casaregola S."/>
            <person name="Lafontaine I."/>
            <person name="de Montigny J."/>
            <person name="Marck C."/>
            <person name="Neuveglise C."/>
            <person name="Talla E."/>
            <person name="Goffard N."/>
            <person name="Frangeul L."/>
            <person name="Aigle M."/>
            <person name="Anthouard V."/>
            <person name="Babour A."/>
            <person name="Barbe V."/>
            <person name="Barnay S."/>
            <person name="Blanchin S."/>
            <person name="Beckerich J.M."/>
            <person name="Beyne E."/>
            <person name="Bleykasten C."/>
            <person name="Boisrame A."/>
            <person name="Boyer J."/>
            <person name="Cattolico L."/>
            <person name="Confanioleri F."/>
            <person name="de Daruvar A."/>
            <person name="Despons L."/>
            <person name="Fabre E."/>
            <person name="Fairhead C."/>
            <person name="Ferry-Dumazet H."/>
            <person name="Groppi A."/>
            <person name="Hantraye F."/>
            <person name="Hennequin C."/>
            <person name="Jauniaux N."/>
            <person name="Joyet P."/>
            <person name="Kachouri R."/>
            <person name="Kerrest A."/>
            <person name="Koszul R."/>
            <person name="Lemaire M."/>
            <person name="Lesur I."/>
            <person name="Ma L."/>
            <person name="Muller H."/>
            <person name="Nicaud J.M."/>
            <person name="Nikolski M."/>
            <person name="Oztas S."/>
            <person name="Ozier-Kalogeropoulos O."/>
            <person name="Pellenz S."/>
            <person name="Potier S."/>
            <person name="Richard G.F."/>
            <person name="Straub M.L."/>
            <person name="Suleau A."/>
            <person name="Swennene D."/>
            <person name="Tekaia F."/>
            <person name="Wesolowski-Louvel M."/>
            <person name="Westhof E."/>
            <person name="Wirth B."/>
            <person name="Zeniou-Meyer M."/>
            <person name="Zivanovic I."/>
            <person name="Bolotin-Fukuhara M."/>
            <person name="Thierry A."/>
            <person name="Bouchier C."/>
            <person name="Caudron B."/>
            <person name="Scarpelli C."/>
            <person name="Gaillardin C."/>
            <person name="Weissenbach J."/>
            <person name="Wincker P."/>
            <person name="Souciet J.L."/>
        </authorList>
    </citation>
    <scope>NUCLEOTIDE SEQUENCE [LARGE SCALE GENOMIC DNA]</scope>
    <source>
        <strain evidence="21">ATCC 36239 / CBS 767 / BCRC 21394 / JCM 1990 / NBRC 0083 / IGC 2968</strain>
    </source>
</reference>
<dbReference type="Gene3D" id="3.40.50.80">
    <property type="entry name" value="Nucleotide-binding domain of ferredoxin-NADP reductase (FNR) module"/>
    <property type="match status" value="1"/>
</dbReference>
<dbReference type="GeneID" id="8998165"/>
<evidence type="ECO:0000256" key="16">
    <source>
        <dbReference type="SAM" id="MobiDB-lite"/>
    </source>
</evidence>
<evidence type="ECO:0000313" key="20">
    <source>
        <dbReference type="EMBL" id="CAR65435.1"/>
    </source>
</evidence>
<dbReference type="SUPFAM" id="SSF63380">
    <property type="entry name" value="Riboflavin synthase domain-like"/>
    <property type="match status" value="1"/>
</dbReference>
<keyword evidence="5" id="KW-1003">Cell membrane</keyword>
<organism evidence="20 21">
    <name type="scientific">Debaryomyces hansenii (strain ATCC 36239 / CBS 767 / BCRC 21394 / JCM 1990 / NBRC 0083 / IGC 2968)</name>
    <name type="common">Yeast</name>
    <name type="synonym">Torulaspora hansenii</name>
    <dbReference type="NCBI Taxonomy" id="284592"/>
    <lineage>
        <taxon>Eukaryota</taxon>
        <taxon>Fungi</taxon>
        <taxon>Dikarya</taxon>
        <taxon>Ascomycota</taxon>
        <taxon>Saccharomycotina</taxon>
        <taxon>Pichiomycetes</taxon>
        <taxon>Debaryomycetaceae</taxon>
        <taxon>Debaryomyces</taxon>
    </lineage>
</organism>
<dbReference type="OMA" id="WVIRHYR"/>
<evidence type="ECO:0000256" key="8">
    <source>
        <dbReference type="ARBA" id="ARBA00022827"/>
    </source>
</evidence>
<dbReference type="InterPro" id="IPR013121">
    <property type="entry name" value="Fe_red_NAD-bd_6"/>
</dbReference>
<feature type="domain" description="FAD-binding FR-type" evidence="19">
    <location>
        <begin position="407"/>
        <end position="526"/>
    </location>
</feature>
<dbReference type="Pfam" id="PF08030">
    <property type="entry name" value="NAD_binding_6"/>
    <property type="match status" value="1"/>
</dbReference>
<dbReference type="EC" id="1.16.1.9" evidence="3"/>
<dbReference type="SFLD" id="SFLDG01168">
    <property type="entry name" value="Ferric_reductase_subgroup_(FRE"/>
    <property type="match status" value="1"/>
</dbReference>
<evidence type="ECO:0000256" key="7">
    <source>
        <dbReference type="ARBA" id="ARBA00022692"/>
    </source>
</evidence>
<dbReference type="Pfam" id="PF08022">
    <property type="entry name" value="FAD_binding_8"/>
    <property type="match status" value="1"/>
</dbReference>
<dbReference type="OrthoDB" id="4494341at2759"/>
<keyword evidence="9" id="KW-0249">Electron transport</keyword>
<dbReference type="InterPro" id="IPR017927">
    <property type="entry name" value="FAD-bd_FR_type"/>
</dbReference>
<comment type="subcellular location">
    <subcellularLocation>
        <location evidence="1">Cell membrane</location>
        <topology evidence="1">Multi-pass membrane protein</topology>
    </subcellularLocation>
</comment>
<feature type="transmembrane region" description="Helical" evidence="17">
    <location>
        <begin position="152"/>
        <end position="178"/>
    </location>
</feature>
<dbReference type="EMBL" id="CR382134">
    <property type="protein sequence ID" value="CAR65435.1"/>
    <property type="molecule type" value="Genomic_DNA"/>
</dbReference>
<comment type="catalytic activity">
    <reaction evidence="15">
        <text>2 a Fe(II)-siderophore + NADP(+) + H(+) = 2 a Fe(III)-siderophore + NADPH</text>
        <dbReference type="Rhea" id="RHEA:28795"/>
        <dbReference type="Rhea" id="RHEA-COMP:11342"/>
        <dbReference type="Rhea" id="RHEA-COMP:11344"/>
        <dbReference type="ChEBI" id="CHEBI:15378"/>
        <dbReference type="ChEBI" id="CHEBI:29033"/>
        <dbReference type="ChEBI" id="CHEBI:29034"/>
        <dbReference type="ChEBI" id="CHEBI:57783"/>
        <dbReference type="ChEBI" id="CHEBI:58349"/>
        <dbReference type="EC" id="1.16.1.9"/>
    </reaction>
</comment>
<evidence type="ECO:0000256" key="3">
    <source>
        <dbReference type="ARBA" id="ARBA00012668"/>
    </source>
</evidence>
<gene>
    <name evidence="20" type="ordered locus">DEHA2B02772g</name>
</gene>
<evidence type="ECO:0000256" key="4">
    <source>
        <dbReference type="ARBA" id="ARBA00022448"/>
    </source>
</evidence>
<dbReference type="FunCoup" id="B5RT30">
    <property type="interactions" value="429"/>
</dbReference>
<dbReference type="RefSeq" id="XP_002770065.1">
    <property type="nucleotide sequence ID" value="XM_002770019.1"/>
</dbReference>
<dbReference type="KEGG" id="dha:DEHA2B02772g"/>
<dbReference type="InterPro" id="IPR013130">
    <property type="entry name" value="Fe3_Rdtase_TM_dom"/>
</dbReference>
<dbReference type="HOGENOM" id="CLU_010365_4_0_1"/>
<evidence type="ECO:0000256" key="2">
    <source>
        <dbReference type="ARBA" id="ARBA00006278"/>
    </source>
</evidence>
<protein>
    <recommendedName>
        <fullName evidence="3">ferric-chelate reductase (NADPH)</fullName>
        <ecNumber evidence="3">1.16.1.9</ecNumber>
    </recommendedName>
</protein>
<feature type="signal peptide" evidence="18">
    <location>
        <begin position="1"/>
        <end position="19"/>
    </location>
</feature>
<dbReference type="InParanoid" id="B5RT30"/>
<dbReference type="PROSITE" id="PS51384">
    <property type="entry name" value="FAD_FR"/>
    <property type="match status" value="1"/>
</dbReference>
<name>B5RT30_DEBHA</name>
<evidence type="ECO:0000256" key="5">
    <source>
        <dbReference type="ARBA" id="ARBA00022475"/>
    </source>
</evidence>
<keyword evidence="12" id="KW-0406">Ion transport</keyword>
<feature type="chain" id="PRO_5002837589" description="ferric-chelate reductase (NADPH)" evidence="18">
    <location>
        <begin position="20"/>
        <end position="710"/>
    </location>
</feature>
<evidence type="ECO:0000313" key="21">
    <source>
        <dbReference type="Proteomes" id="UP000000599"/>
    </source>
</evidence>
<evidence type="ECO:0000256" key="11">
    <source>
        <dbReference type="ARBA" id="ARBA00023002"/>
    </source>
</evidence>
<evidence type="ECO:0000256" key="9">
    <source>
        <dbReference type="ARBA" id="ARBA00022982"/>
    </source>
</evidence>
<feature type="region of interest" description="Disordered" evidence="16">
    <location>
        <begin position="604"/>
        <end position="633"/>
    </location>
</feature>
<evidence type="ECO:0000256" key="6">
    <source>
        <dbReference type="ARBA" id="ARBA00022630"/>
    </source>
</evidence>
<evidence type="ECO:0000256" key="13">
    <source>
        <dbReference type="ARBA" id="ARBA00023136"/>
    </source>
</evidence>
<dbReference type="InterPro" id="IPR017938">
    <property type="entry name" value="Riboflavin_synthase-like_b-brl"/>
</dbReference>
<keyword evidence="8" id="KW-0274">FAD</keyword>
<evidence type="ECO:0000256" key="18">
    <source>
        <dbReference type="SAM" id="SignalP"/>
    </source>
</evidence>
<feature type="transmembrane region" description="Helical" evidence="17">
    <location>
        <begin position="228"/>
        <end position="247"/>
    </location>
</feature>
<comment type="similarity">
    <text evidence="2">Belongs to the ferric reductase (FRE) family.</text>
</comment>
<evidence type="ECO:0000256" key="12">
    <source>
        <dbReference type="ARBA" id="ARBA00023065"/>
    </source>
</evidence>
<keyword evidence="10 17" id="KW-1133">Transmembrane helix</keyword>
<evidence type="ECO:0000256" key="15">
    <source>
        <dbReference type="ARBA" id="ARBA00048483"/>
    </source>
</evidence>
<keyword evidence="21" id="KW-1185">Reference proteome</keyword>
<feature type="compositionally biased region" description="Basic and acidic residues" evidence="16">
    <location>
        <begin position="616"/>
        <end position="627"/>
    </location>
</feature>
<dbReference type="InterPro" id="IPR051410">
    <property type="entry name" value="Ferric/Cupric_Reductase"/>
</dbReference>
<feature type="transmembrane region" description="Helical" evidence="17">
    <location>
        <begin position="347"/>
        <end position="366"/>
    </location>
</feature>
<dbReference type="Proteomes" id="UP000000599">
    <property type="component" value="Chromosome B"/>
</dbReference>
<evidence type="ECO:0000259" key="19">
    <source>
        <dbReference type="PROSITE" id="PS51384"/>
    </source>
</evidence>
<feature type="transmembrane region" description="Helical" evidence="17">
    <location>
        <begin position="373"/>
        <end position="391"/>
    </location>
</feature>
<keyword evidence="6" id="KW-0285">Flavoprotein</keyword>
<evidence type="ECO:0000256" key="14">
    <source>
        <dbReference type="ARBA" id="ARBA00023180"/>
    </source>
</evidence>
<dbReference type="PANTHER" id="PTHR32361">
    <property type="entry name" value="FERRIC/CUPRIC REDUCTASE TRANSMEMBRANE COMPONENT"/>
    <property type="match status" value="1"/>
</dbReference>
<dbReference type="InterPro" id="IPR013112">
    <property type="entry name" value="FAD-bd_8"/>
</dbReference>
<keyword evidence="7 17" id="KW-0812">Transmembrane</keyword>
<dbReference type="Pfam" id="PF01794">
    <property type="entry name" value="Ferric_reduct"/>
    <property type="match status" value="1"/>
</dbReference>
<keyword evidence="18" id="KW-0732">Signal</keyword>
<dbReference type="CDD" id="cd06186">
    <property type="entry name" value="NOX_Duox_like_FAD_NADP"/>
    <property type="match status" value="1"/>
</dbReference>
<feature type="transmembrane region" description="Helical" evidence="17">
    <location>
        <begin position="267"/>
        <end position="287"/>
    </location>
</feature>
<dbReference type="InterPro" id="IPR039261">
    <property type="entry name" value="FNR_nucleotide-bd"/>
</dbReference>
<proteinExistence type="inferred from homology"/>
<sequence>MVSLSSFLAGTCFFAGVLADGELVYHKSDIALLVCESVIEKVALFFEETDAVGFCNVDNQQALGTMAHCLKQIPQREGVKAFLKSCESYGLTEEDLYSAYSNATKYLTNVTADPNFNLTELYYKPALLSQKSIDAGYRSGIGRFYNYNYATWFGVALVAYWFVVMFVAGICNYIHFLFPGVVKGLKGSFTNSFRKYISLPALGRKAHAEHVSFLKIFQWVVPTRLESILIFIWYILALAFNVCLYNHDDPNLYWPKSESAEIGRKIADRTGIMSLFLIPTLILFAGRNNFMQWISGWSYSRFIAIHRWVSRVTFLLVMIHAVGMTYNAKGINPLKYDTRNAKEYVRWGYVSLVAASIMCFHSLLVFRKKNYELFVFAHIILAVLFIIGGWRHVEEEGYQQFFYAAVAIWVFDRVVRIVRLAAFGVQLAHVELKANETLKVTVPRPAFWKPFPGCHAFIHFLRPTCFWQSHPFTIVDSAVENNTITFYLKVKGGVTHGLYQYLAKQPDHKTQMKVLVEGPYGQRIPIDKYDTAAFLVSANGIPGMYYEAMDLARRSVDRQRVRFYWVIRHYKSIDWFYEELLKFEGTIVEPVIYVTQPDAGLAAPIGQISDSSDSNKSIDEKNEKDENNLSDNEVSSDYVHDLKTKLSFVQFREGRPSINHLIEEEINEANGSIAFVSCAHGSMCDDIRKSVADNLSTTTRVELFEQVQNW</sequence>
<dbReference type="GO" id="GO:0005886">
    <property type="term" value="C:plasma membrane"/>
    <property type="evidence" value="ECO:0007669"/>
    <property type="project" value="UniProtKB-SubCell"/>
</dbReference>
<accession>B5RT30</accession>
<dbReference type="PANTHER" id="PTHR32361:SF9">
    <property type="entry name" value="FERRIC REDUCTASE TRANSMEMBRANE COMPONENT 3-RELATED"/>
    <property type="match status" value="1"/>
</dbReference>
<keyword evidence="11" id="KW-0560">Oxidoreductase</keyword>